<organism evidence="1 2">
    <name type="scientific">Bacteroides ovatus</name>
    <dbReference type="NCBI Taxonomy" id="28116"/>
    <lineage>
        <taxon>Bacteria</taxon>
        <taxon>Pseudomonadati</taxon>
        <taxon>Bacteroidota</taxon>
        <taxon>Bacteroidia</taxon>
        <taxon>Bacteroidales</taxon>
        <taxon>Bacteroidaceae</taxon>
        <taxon>Bacteroides</taxon>
    </lineage>
</organism>
<dbReference type="AlphaFoldDB" id="A0A5M5BT15"/>
<evidence type="ECO:0000313" key="2">
    <source>
        <dbReference type="Proteomes" id="UP000323717"/>
    </source>
</evidence>
<proteinExistence type="predicted"/>
<protein>
    <submittedName>
        <fullName evidence="1">Uncharacterized protein</fullName>
    </submittedName>
</protein>
<name>A0A5M5BT15_BACOV</name>
<comment type="caution">
    <text evidence="1">The sequence shown here is derived from an EMBL/GenBank/DDBJ whole genome shotgun (WGS) entry which is preliminary data.</text>
</comment>
<gene>
    <name evidence="1" type="ORF">F3D71_31180</name>
</gene>
<feature type="non-terminal residue" evidence="1">
    <location>
        <position position="1"/>
    </location>
</feature>
<dbReference type="EMBL" id="VWLE01000974">
    <property type="protein sequence ID" value="KAA3931916.1"/>
    <property type="molecule type" value="Genomic_DNA"/>
</dbReference>
<sequence>RCYTESMGVYGVPIDPGKHTLTIDLRLNTDGAYWAAWIIDGEVVKTFTTWYTPEAFQFGYSFITFANGGGWQGDKETQGIYTAKYDYFEYKKYVYE</sequence>
<reference evidence="1 2" key="1">
    <citation type="journal article" date="2019" name="Nat. Med.">
        <title>A library of human gut bacterial isolates paired with longitudinal multiomics data enables mechanistic microbiome research.</title>
        <authorList>
            <person name="Poyet M."/>
            <person name="Groussin M."/>
            <person name="Gibbons S.M."/>
            <person name="Avila-Pacheco J."/>
            <person name="Jiang X."/>
            <person name="Kearney S.M."/>
            <person name="Perrotta A.R."/>
            <person name="Berdy B."/>
            <person name="Zhao S."/>
            <person name="Lieberman T.D."/>
            <person name="Swanson P.K."/>
            <person name="Smith M."/>
            <person name="Roesemann S."/>
            <person name="Alexander J.E."/>
            <person name="Rich S.A."/>
            <person name="Livny J."/>
            <person name="Vlamakis H."/>
            <person name="Clish C."/>
            <person name="Bullock K."/>
            <person name="Deik A."/>
            <person name="Scott J."/>
            <person name="Pierce K.A."/>
            <person name="Xavier R.J."/>
            <person name="Alm E.J."/>
        </authorList>
    </citation>
    <scope>NUCLEOTIDE SEQUENCE [LARGE SCALE GENOMIC DNA]</scope>
    <source>
        <strain evidence="1 2">BIOML-A163</strain>
    </source>
</reference>
<dbReference type="Proteomes" id="UP000323717">
    <property type="component" value="Unassembled WGS sequence"/>
</dbReference>
<evidence type="ECO:0000313" key="1">
    <source>
        <dbReference type="EMBL" id="KAA3931916.1"/>
    </source>
</evidence>
<accession>A0A5M5BT15</accession>